<feature type="domain" description="Helicase C-terminal" evidence="9">
    <location>
        <begin position="209"/>
        <end position="369"/>
    </location>
</feature>
<sequence length="494" mass="55094">MNLQIDEQLQTALRRNGITEPTPIQEKAIPPLLEGRDVIAQAQTGTGKTLAFLLPILQRINPELPYTQAVIVAPTRELALQITEEARKLKTSDVNVLAVYGGQDVERQLKKLRGTMHLIVATPGRLLDHLRRETVQLDETSMLVLDEADQMLHIGFLPDVEAILHQVSPQRQLMLFSATISPQVQALAKKYLQNPVSVRVKAEQITVKDIEQIVYETTDRQKQALLCRLLDEERPFLAVIFCRTKRRANKLNEALISLGYNSEELHGDLSQAKREKVMDRFRKADLQYLVATDVAARGLDVEGVTHVFNYDMPEDAESYIHRTGRTGRAGGAGKAVTLAAAKDMGQLRDIEAGIGMKLPRVEMEKKPDYRERTDKPARSDSRKPESRQPGGRGRQGAGRSTERADGRGRQEGRPPSGRGRQEAGRTSERVDSRGRQEGRPSSGRGRQEAGRTSERVDSRGRQEGRPPGGRGRQEAGRGAARPEQRGSSTRKRSR</sequence>
<feature type="compositionally biased region" description="Basic and acidic residues" evidence="7">
    <location>
        <begin position="471"/>
        <end position="484"/>
    </location>
</feature>
<evidence type="ECO:0000256" key="7">
    <source>
        <dbReference type="SAM" id="MobiDB-lite"/>
    </source>
</evidence>
<dbReference type="GO" id="GO:0005524">
    <property type="term" value="F:ATP binding"/>
    <property type="evidence" value="ECO:0007669"/>
    <property type="project" value="UniProtKB-KW"/>
</dbReference>
<keyword evidence="1" id="KW-0547">Nucleotide-binding</keyword>
<dbReference type="PANTHER" id="PTHR47959">
    <property type="entry name" value="ATP-DEPENDENT RNA HELICASE RHLE-RELATED"/>
    <property type="match status" value="1"/>
</dbReference>
<name>A0AA42BRI8_9BACI</name>
<dbReference type="CDD" id="cd00268">
    <property type="entry name" value="DEADc"/>
    <property type="match status" value="1"/>
</dbReference>
<dbReference type="InterPro" id="IPR027417">
    <property type="entry name" value="P-loop_NTPase"/>
</dbReference>
<feature type="region of interest" description="Disordered" evidence="7">
    <location>
        <begin position="358"/>
        <end position="494"/>
    </location>
</feature>
<dbReference type="SUPFAM" id="SSF52540">
    <property type="entry name" value="P-loop containing nucleoside triphosphate hydrolases"/>
    <property type="match status" value="1"/>
</dbReference>
<proteinExistence type="inferred from homology"/>
<feature type="domain" description="DEAD-box RNA helicase Q" evidence="10">
    <location>
        <begin position="1"/>
        <end position="26"/>
    </location>
</feature>
<gene>
    <name evidence="11" type="ORF">NK662_13445</name>
</gene>
<comment type="caution">
    <text evidence="11">The sequence shown here is derived from an EMBL/GenBank/DDBJ whole genome shotgun (WGS) entry which is preliminary data.</text>
</comment>
<evidence type="ECO:0000259" key="8">
    <source>
        <dbReference type="PROSITE" id="PS51192"/>
    </source>
</evidence>
<dbReference type="AlphaFoldDB" id="A0AA42BRI8"/>
<feature type="domain" description="Helicase ATP-binding" evidence="8">
    <location>
        <begin position="29"/>
        <end position="198"/>
    </location>
</feature>
<feature type="compositionally biased region" description="Basic and acidic residues" evidence="7">
    <location>
        <begin position="400"/>
        <end position="412"/>
    </location>
</feature>
<reference evidence="11" key="1">
    <citation type="submission" date="2022-07" db="EMBL/GenBank/DDBJ databases">
        <authorList>
            <person name="Li W.-J."/>
            <person name="Deng Q.-Q."/>
        </authorList>
    </citation>
    <scope>NUCLEOTIDE SEQUENCE</scope>
    <source>
        <strain evidence="11">SYSU M60031</strain>
    </source>
</reference>
<dbReference type="InterPro" id="IPR014014">
    <property type="entry name" value="RNA_helicase_DEAD_Q_motif"/>
</dbReference>
<organism evidence="11 12">
    <name type="scientific">Ectobacillus ponti</name>
    <dbReference type="NCBI Taxonomy" id="2961894"/>
    <lineage>
        <taxon>Bacteria</taxon>
        <taxon>Bacillati</taxon>
        <taxon>Bacillota</taxon>
        <taxon>Bacilli</taxon>
        <taxon>Bacillales</taxon>
        <taxon>Bacillaceae</taxon>
        <taxon>Ectobacillus</taxon>
    </lineage>
</organism>
<evidence type="ECO:0000313" key="11">
    <source>
        <dbReference type="EMBL" id="MCP8969534.1"/>
    </source>
</evidence>
<dbReference type="SMART" id="SM00490">
    <property type="entry name" value="HELICc"/>
    <property type="match status" value="1"/>
</dbReference>
<evidence type="ECO:0000256" key="4">
    <source>
        <dbReference type="ARBA" id="ARBA00022840"/>
    </source>
</evidence>
<evidence type="ECO:0000259" key="9">
    <source>
        <dbReference type="PROSITE" id="PS51194"/>
    </source>
</evidence>
<dbReference type="Proteomes" id="UP001156102">
    <property type="component" value="Unassembled WGS sequence"/>
</dbReference>
<feature type="short sequence motif" description="Q motif" evidence="6">
    <location>
        <begin position="1"/>
        <end position="26"/>
    </location>
</feature>
<dbReference type="PROSITE" id="PS51192">
    <property type="entry name" value="HELICASE_ATP_BIND_1"/>
    <property type="match status" value="1"/>
</dbReference>
<evidence type="ECO:0000259" key="10">
    <source>
        <dbReference type="PROSITE" id="PS51195"/>
    </source>
</evidence>
<dbReference type="GO" id="GO:0003724">
    <property type="term" value="F:RNA helicase activity"/>
    <property type="evidence" value="ECO:0007669"/>
    <property type="project" value="InterPro"/>
</dbReference>
<keyword evidence="3 11" id="KW-0347">Helicase</keyword>
<dbReference type="Pfam" id="PF00270">
    <property type="entry name" value="DEAD"/>
    <property type="match status" value="1"/>
</dbReference>
<dbReference type="GO" id="GO:0016787">
    <property type="term" value="F:hydrolase activity"/>
    <property type="evidence" value="ECO:0007669"/>
    <property type="project" value="UniProtKB-KW"/>
</dbReference>
<dbReference type="CDD" id="cd18787">
    <property type="entry name" value="SF2_C_DEAD"/>
    <property type="match status" value="1"/>
</dbReference>
<evidence type="ECO:0000256" key="3">
    <source>
        <dbReference type="ARBA" id="ARBA00022806"/>
    </source>
</evidence>
<dbReference type="InterPro" id="IPR044742">
    <property type="entry name" value="DEAD/DEAH_RhlB"/>
</dbReference>
<dbReference type="Pfam" id="PF00271">
    <property type="entry name" value="Helicase_C"/>
    <property type="match status" value="1"/>
</dbReference>
<keyword evidence="12" id="KW-1185">Reference proteome</keyword>
<evidence type="ECO:0000256" key="5">
    <source>
        <dbReference type="ARBA" id="ARBA00038437"/>
    </source>
</evidence>
<keyword evidence="4" id="KW-0067">ATP-binding</keyword>
<dbReference type="GO" id="GO:0005829">
    <property type="term" value="C:cytosol"/>
    <property type="evidence" value="ECO:0007669"/>
    <property type="project" value="TreeGrafter"/>
</dbReference>
<dbReference type="EMBL" id="JANCLT010000006">
    <property type="protein sequence ID" value="MCP8969534.1"/>
    <property type="molecule type" value="Genomic_DNA"/>
</dbReference>
<keyword evidence="2" id="KW-0378">Hydrolase</keyword>
<comment type="similarity">
    <text evidence="5">Belongs to the DEAD box helicase family.</text>
</comment>
<dbReference type="InterPro" id="IPR050079">
    <property type="entry name" value="DEAD_box_RNA_helicase"/>
</dbReference>
<dbReference type="GO" id="GO:0003676">
    <property type="term" value="F:nucleic acid binding"/>
    <property type="evidence" value="ECO:0007669"/>
    <property type="project" value="InterPro"/>
</dbReference>
<dbReference type="PROSITE" id="PS51194">
    <property type="entry name" value="HELICASE_CTER"/>
    <property type="match status" value="1"/>
</dbReference>
<feature type="compositionally biased region" description="Basic and acidic residues" evidence="7">
    <location>
        <begin position="445"/>
        <end position="464"/>
    </location>
</feature>
<feature type="compositionally biased region" description="Basic and acidic residues" evidence="7">
    <location>
        <begin position="419"/>
        <end position="438"/>
    </location>
</feature>
<dbReference type="SMART" id="SM00487">
    <property type="entry name" value="DEXDc"/>
    <property type="match status" value="1"/>
</dbReference>
<feature type="compositionally biased region" description="Basic and acidic residues" evidence="7">
    <location>
        <begin position="359"/>
        <end position="386"/>
    </location>
</feature>
<dbReference type="PANTHER" id="PTHR47959:SF13">
    <property type="entry name" value="ATP-DEPENDENT RNA HELICASE RHLE"/>
    <property type="match status" value="1"/>
</dbReference>
<evidence type="ECO:0000256" key="1">
    <source>
        <dbReference type="ARBA" id="ARBA00022741"/>
    </source>
</evidence>
<dbReference type="PROSITE" id="PS51195">
    <property type="entry name" value="Q_MOTIF"/>
    <property type="match status" value="1"/>
</dbReference>
<dbReference type="RefSeq" id="WP_254759454.1">
    <property type="nucleotide sequence ID" value="NZ_JANCLT010000006.1"/>
</dbReference>
<evidence type="ECO:0000313" key="12">
    <source>
        <dbReference type="Proteomes" id="UP001156102"/>
    </source>
</evidence>
<accession>A0AA42BRI8</accession>
<dbReference type="InterPro" id="IPR001650">
    <property type="entry name" value="Helicase_C-like"/>
</dbReference>
<evidence type="ECO:0000256" key="6">
    <source>
        <dbReference type="PROSITE-ProRule" id="PRU00552"/>
    </source>
</evidence>
<evidence type="ECO:0000256" key="2">
    <source>
        <dbReference type="ARBA" id="ARBA00022801"/>
    </source>
</evidence>
<protein>
    <submittedName>
        <fullName evidence="11">DEAD/DEAH box helicase</fullName>
    </submittedName>
</protein>
<dbReference type="InterPro" id="IPR014001">
    <property type="entry name" value="Helicase_ATP-bd"/>
</dbReference>
<dbReference type="InterPro" id="IPR011545">
    <property type="entry name" value="DEAD/DEAH_box_helicase_dom"/>
</dbReference>
<dbReference type="Gene3D" id="3.40.50.300">
    <property type="entry name" value="P-loop containing nucleotide triphosphate hydrolases"/>
    <property type="match status" value="2"/>
</dbReference>